<evidence type="ECO:0000313" key="3">
    <source>
        <dbReference type="EMBL" id="EHO42680.1"/>
    </source>
</evidence>
<evidence type="ECO:0000313" key="2">
    <source>
        <dbReference type="EMBL" id="APF18698.1"/>
    </source>
</evidence>
<sequence length="821" mass="94094" precursor="true">MIRFVAQLFIFFLPLFSLFSQPLLVNVENSPSTFLQTNPKAWKVNGQEILVSWDDYRQGIITVYGQYLTSDLQFVGKNTPIYGNDNILAINDSTFLAIEQIEKEVDYGGFYITHVTYSGAVYQNHFPLSDPRILFGYTGDACGMGWPEFFFTFLPFNDHFLKIISSDYLSIFYYDFLVNTVRTVEYPDSFPLIVEMEGQAFKHTYWLAGLNDFWKNYQQDSLKLNVFLFDERDSLLKQSTLENFGAITDLGSDYNILEYSIIRTVKLNDSTALLGYWLPETGTIYLFTLDDRAALLKRQTIEIEVDENFYAHDFSLKKGNDGSMLAHLSAIKYVNSQYEKWNYFYYGDSLGNFNGDSFKTSAIFKTLKSTDFIYLKENEFLAVKNINYDIYLSQLEGDREIQSFKINDDSTGSNEDVCGIVVDTDENYLVIYKDEEKRSGRKVVDNQVTPDQPEVTLYGSKGAFFKNGDFLNFWVKQHAIGYTLFNADLSVIKSDTLFYSKKYSIKSVNGFVKSDSNFIMAYTVNTDLYLKEINLDGEILKSYHGQCAYEDDLQITSSGGGEFWVYTSWSAQKFSHDLQALTNKIDLSANLYLVSPSSHYLVKDKTTYLSRGIILKEQDTIAVEKELAPYGRAFQCVNIDADHFASIFVEESKLKFRLFNWEGHFIAEKTAPVDSTYFSHVKKFQCVVHDSLLYLAWSNTSLDVTGYNVYAYTMPVDFVTDIKNSAAIPQTTILVNNYPNPFNAETTFEIKLPGNGLTTVTIFNVLGKKVKTLIKNGYRERSFKLRWNGKNDLDMPVSSGVYICQVQYKGQVAHKKLILLK</sequence>
<dbReference type="AlphaFoldDB" id="H1XTR3"/>
<dbReference type="PaxDb" id="880073-Calab_3074"/>
<reference evidence="2 5" key="2">
    <citation type="submission" date="2016-11" db="EMBL/GenBank/DDBJ databases">
        <title>Genomic analysis of Caldithrix abyssi and proposal of a novel bacterial phylum Caldithrichaeota.</title>
        <authorList>
            <person name="Kublanov I."/>
            <person name="Sigalova O."/>
            <person name="Gavrilov S."/>
            <person name="Lebedinsky A."/>
            <person name="Ivanova N."/>
            <person name="Daum C."/>
            <person name="Reddy T."/>
            <person name="Klenk H.P."/>
            <person name="Goker M."/>
            <person name="Reva O."/>
            <person name="Miroshnichenko M."/>
            <person name="Kyprides N."/>
            <person name="Woyke T."/>
            <person name="Gelfand M."/>
        </authorList>
    </citation>
    <scope>NUCLEOTIDE SEQUENCE [LARGE SCALE GENOMIC DNA]</scope>
    <source>
        <strain evidence="2 5">LF13</strain>
    </source>
</reference>
<evidence type="ECO:0000313" key="4">
    <source>
        <dbReference type="Proteomes" id="UP000004671"/>
    </source>
</evidence>
<organism evidence="3 4">
    <name type="scientific">Caldithrix abyssi DSM 13497</name>
    <dbReference type="NCBI Taxonomy" id="880073"/>
    <lineage>
        <taxon>Bacteria</taxon>
        <taxon>Pseudomonadati</taxon>
        <taxon>Calditrichota</taxon>
        <taxon>Calditrichia</taxon>
        <taxon>Calditrichales</taxon>
        <taxon>Calditrichaceae</taxon>
        <taxon>Caldithrix</taxon>
    </lineage>
</organism>
<reference evidence="3 4" key="1">
    <citation type="submission" date="2011-09" db="EMBL/GenBank/DDBJ databases">
        <title>The permanent draft genome of Caldithrix abyssi DSM 13497.</title>
        <authorList>
            <consortium name="US DOE Joint Genome Institute (JGI-PGF)"/>
            <person name="Lucas S."/>
            <person name="Han J."/>
            <person name="Lapidus A."/>
            <person name="Bruce D."/>
            <person name="Goodwin L."/>
            <person name="Pitluck S."/>
            <person name="Peters L."/>
            <person name="Kyrpides N."/>
            <person name="Mavromatis K."/>
            <person name="Ivanova N."/>
            <person name="Mikhailova N."/>
            <person name="Chertkov O."/>
            <person name="Detter J.C."/>
            <person name="Tapia R."/>
            <person name="Han C."/>
            <person name="Land M."/>
            <person name="Hauser L."/>
            <person name="Markowitz V."/>
            <person name="Cheng J.-F."/>
            <person name="Hugenholtz P."/>
            <person name="Woyke T."/>
            <person name="Wu D."/>
            <person name="Spring S."/>
            <person name="Brambilla E."/>
            <person name="Klenk H.-P."/>
            <person name="Eisen J.A."/>
        </authorList>
    </citation>
    <scope>NUCLEOTIDE SEQUENCE [LARGE SCALE GENOMIC DNA]</scope>
    <source>
        <strain evidence="3 4">DSM 13497</strain>
    </source>
</reference>
<dbReference type="STRING" id="880073.Cabys_1949"/>
<proteinExistence type="predicted"/>
<evidence type="ECO:0000259" key="1">
    <source>
        <dbReference type="Pfam" id="PF18962"/>
    </source>
</evidence>
<gene>
    <name evidence="2" type="ORF">Cabys_1949</name>
    <name evidence="3" type="ORF">Calab_3074</name>
</gene>
<dbReference type="eggNOG" id="COG1520">
    <property type="taxonomic scope" value="Bacteria"/>
</dbReference>
<accession>H1XTR3</accession>
<dbReference type="InterPro" id="IPR026444">
    <property type="entry name" value="Secre_tail"/>
</dbReference>
<protein>
    <submittedName>
        <fullName evidence="2">Por secretion system C-terminal sorting domain-containing protein</fullName>
    </submittedName>
</protein>
<name>H1XTR3_CALAY</name>
<dbReference type="Gene3D" id="2.60.40.4070">
    <property type="match status" value="1"/>
</dbReference>
<dbReference type="NCBIfam" id="TIGR04183">
    <property type="entry name" value="Por_Secre_tail"/>
    <property type="match status" value="1"/>
</dbReference>
<dbReference type="Proteomes" id="UP000004671">
    <property type="component" value="Chromosome"/>
</dbReference>
<dbReference type="Pfam" id="PF18962">
    <property type="entry name" value="Por_Secre_tail"/>
    <property type="match status" value="1"/>
</dbReference>
<feature type="domain" description="Secretion system C-terminal sorting" evidence="1">
    <location>
        <begin position="738"/>
        <end position="818"/>
    </location>
</feature>
<dbReference type="EMBL" id="CM001402">
    <property type="protein sequence ID" value="EHO42680.1"/>
    <property type="molecule type" value="Genomic_DNA"/>
</dbReference>
<dbReference type="EMBL" id="CP018099">
    <property type="protein sequence ID" value="APF18698.1"/>
    <property type="molecule type" value="Genomic_DNA"/>
</dbReference>
<evidence type="ECO:0000313" key="5">
    <source>
        <dbReference type="Proteomes" id="UP000183868"/>
    </source>
</evidence>
<dbReference type="HOGENOM" id="CLU_344427_0_0_0"/>
<dbReference type="Proteomes" id="UP000183868">
    <property type="component" value="Chromosome"/>
</dbReference>
<dbReference type="KEGG" id="caby:Cabys_1949"/>
<keyword evidence="4" id="KW-1185">Reference proteome</keyword>
<dbReference type="RefSeq" id="WP_006930036.1">
    <property type="nucleotide sequence ID" value="NZ_CM001402.1"/>
</dbReference>